<feature type="binding site" evidence="12">
    <location>
        <position position="302"/>
    </location>
    <ligand>
        <name>Zn(2+)</name>
        <dbReference type="ChEBI" id="CHEBI:29105"/>
        <note>catalytic</note>
    </ligand>
</feature>
<evidence type="ECO:0000256" key="6">
    <source>
        <dbReference type="ARBA" id="ARBA00022729"/>
    </source>
</evidence>
<dbReference type="GO" id="GO:0006508">
    <property type="term" value="P:proteolysis"/>
    <property type="evidence" value="ECO:0007669"/>
    <property type="project" value="UniProtKB-KW"/>
</dbReference>
<evidence type="ECO:0000256" key="10">
    <source>
        <dbReference type="ARBA" id="ARBA00023145"/>
    </source>
</evidence>
<dbReference type="Gene3D" id="2.60.40.2970">
    <property type="match status" value="1"/>
</dbReference>
<dbReference type="AlphaFoldDB" id="A0A8H3UR88"/>
<comment type="function">
    <text evidence="13">Secreted metalloproteinase that allows assimilation of proteinaceous substrates. Shows high activities on basic nuclear substrates such as histone and protamine.</text>
</comment>
<accession>A0A8H3UR88</accession>
<evidence type="ECO:0000256" key="4">
    <source>
        <dbReference type="ARBA" id="ARBA00022685"/>
    </source>
</evidence>
<dbReference type="GO" id="GO:0005576">
    <property type="term" value="C:extracellular region"/>
    <property type="evidence" value="ECO:0007669"/>
    <property type="project" value="UniProtKB-SubCell"/>
</dbReference>
<feature type="binding site" evidence="12">
    <location>
        <position position="306"/>
    </location>
    <ligand>
        <name>Zn(2+)</name>
        <dbReference type="ChEBI" id="CHEBI:29105"/>
        <note>catalytic</note>
    </ligand>
</feature>
<dbReference type="Gene3D" id="3.40.390.10">
    <property type="entry name" value="Collagenase (Catalytic Domain)"/>
    <property type="match status" value="1"/>
</dbReference>
<dbReference type="EC" id="3.4.24.39" evidence="13"/>
<dbReference type="GO" id="GO:0004222">
    <property type="term" value="F:metalloendopeptidase activity"/>
    <property type="evidence" value="ECO:0007669"/>
    <property type="project" value="InterPro"/>
</dbReference>
<name>A0A8H3UR88_VENIN</name>
<dbReference type="PRINTS" id="PR00768">
    <property type="entry name" value="DEUTEROLYSIN"/>
</dbReference>
<keyword evidence="5 12" id="KW-0479">Metal-binding</keyword>
<dbReference type="Pfam" id="PF02102">
    <property type="entry name" value="Peptidase_M35"/>
    <property type="match status" value="1"/>
</dbReference>
<dbReference type="CDD" id="cd11008">
    <property type="entry name" value="M35_deuterolysin_like"/>
    <property type="match status" value="1"/>
</dbReference>
<evidence type="ECO:0000256" key="13">
    <source>
        <dbReference type="RuleBase" id="RU361126"/>
    </source>
</evidence>
<evidence type="ECO:0000313" key="17">
    <source>
        <dbReference type="Proteomes" id="UP000490939"/>
    </source>
</evidence>
<protein>
    <recommendedName>
        <fullName evidence="13">Neutral protease 2</fullName>
        <ecNumber evidence="13">3.4.24.39</ecNumber>
    </recommendedName>
    <alternativeName>
        <fullName evidence="13">Deuterolysin</fullName>
    </alternativeName>
</protein>
<dbReference type="GO" id="GO:0046872">
    <property type="term" value="F:metal ion binding"/>
    <property type="evidence" value="ECO:0007669"/>
    <property type="project" value="UniProtKB-KW"/>
</dbReference>
<evidence type="ECO:0000256" key="5">
    <source>
        <dbReference type="ARBA" id="ARBA00022723"/>
    </source>
</evidence>
<keyword evidence="17" id="KW-1185">Reference proteome</keyword>
<evidence type="ECO:0000256" key="9">
    <source>
        <dbReference type="ARBA" id="ARBA00023049"/>
    </source>
</evidence>
<dbReference type="Proteomes" id="UP000433883">
    <property type="component" value="Unassembled WGS sequence"/>
</dbReference>
<keyword evidence="7 13" id="KW-0378">Hydrolase</keyword>
<feature type="active site" evidence="11">
    <location>
        <position position="303"/>
    </location>
</feature>
<evidence type="ECO:0000256" key="1">
    <source>
        <dbReference type="ARBA" id="ARBA00001187"/>
    </source>
</evidence>
<comment type="cofactor">
    <cofactor evidence="12 13">
        <name>Zn(2+)</name>
        <dbReference type="ChEBI" id="CHEBI:29105"/>
    </cofactor>
    <text evidence="12 13">Binds 1 zinc ion per subunit.</text>
</comment>
<evidence type="ECO:0000256" key="3">
    <source>
        <dbReference type="ARBA" id="ARBA00022670"/>
    </source>
</evidence>
<organism evidence="14 16">
    <name type="scientific">Venturia inaequalis</name>
    <name type="common">Apple scab fungus</name>
    <dbReference type="NCBI Taxonomy" id="5025"/>
    <lineage>
        <taxon>Eukaryota</taxon>
        <taxon>Fungi</taxon>
        <taxon>Dikarya</taxon>
        <taxon>Ascomycota</taxon>
        <taxon>Pezizomycotina</taxon>
        <taxon>Dothideomycetes</taxon>
        <taxon>Pleosporomycetidae</taxon>
        <taxon>Venturiales</taxon>
        <taxon>Venturiaceae</taxon>
        <taxon>Venturia</taxon>
    </lineage>
</organism>
<dbReference type="InterPro" id="IPR024079">
    <property type="entry name" value="MetalloPept_cat_dom_sf"/>
</dbReference>
<keyword evidence="13" id="KW-0964">Secreted</keyword>
<dbReference type="EMBL" id="WNWQ01000237">
    <property type="protein sequence ID" value="KAE9973309.1"/>
    <property type="molecule type" value="Genomic_DNA"/>
</dbReference>
<evidence type="ECO:0000313" key="15">
    <source>
        <dbReference type="EMBL" id="KAE9989058.1"/>
    </source>
</evidence>
<sequence>MRFLTFLAVTSLTIVGSATPAKRLDPPAQVEVTLTPQSGSLLKVSVRNVSKQKLDFFQRGSLLDENPIHKLQVRSASAGEESSFIGVHPRVRQDGPLNKESFRSLKGGKSFEYTLDAAELYDLTAGGAFEISTEGLLPYSKPGKNLISGEATYKSNTVTLNVNSDDAKHAKGDLERRNRMQPDCTARRREQASNALAVCASIAYVAGEMALKGSVEQFVRYFRTADPNMRRTVSERFRAVADECAARSNKGSTFCTDQRKLCRSDYISYTLGVDITNCDMYWQLPLVNKNCHGIGQATTTIHEMTHVDGLYKTATDDFPGHYGWPALTDLTPQQAIMNGDNYGFFANAVYTSDLGC</sequence>
<keyword evidence="6 13" id="KW-0732">Signal</keyword>
<dbReference type="PANTHER" id="PTHR37016:SF3">
    <property type="entry name" value="NEUTRAL PROTEASE 2-RELATED"/>
    <property type="match status" value="1"/>
</dbReference>
<dbReference type="Proteomes" id="UP000490939">
    <property type="component" value="Unassembled WGS sequence"/>
</dbReference>
<feature type="binding site" evidence="12">
    <location>
        <position position="317"/>
    </location>
    <ligand>
        <name>Zn(2+)</name>
        <dbReference type="ChEBI" id="CHEBI:29105"/>
        <note>catalytic</note>
    </ligand>
</feature>
<keyword evidence="9 13" id="KW-0482">Metalloprotease</keyword>
<comment type="similarity">
    <text evidence="2 13">Belongs to the peptidase M35 family.</text>
</comment>
<feature type="signal peptide" evidence="13">
    <location>
        <begin position="1"/>
        <end position="18"/>
    </location>
</feature>
<dbReference type="SUPFAM" id="SSF55486">
    <property type="entry name" value="Metalloproteases ('zincins'), catalytic domain"/>
    <property type="match status" value="1"/>
</dbReference>
<dbReference type="EMBL" id="WNWR01000201">
    <property type="protein sequence ID" value="KAE9989058.1"/>
    <property type="molecule type" value="Genomic_DNA"/>
</dbReference>
<feature type="chain" id="PRO_5044521559" description="Neutral protease 2" evidence="13">
    <location>
        <begin position="19"/>
        <end position="356"/>
    </location>
</feature>
<reference evidence="14 16" key="1">
    <citation type="submission" date="2019-11" db="EMBL/GenBank/DDBJ databases">
        <title>Venturia inaequalis Genome Resource.</title>
        <authorList>
            <person name="Lichtner F.J."/>
        </authorList>
    </citation>
    <scope>NUCLEOTIDE SEQUENCE [LARGE SCALE GENOMIC DNA]</scope>
    <source>
        <strain evidence="14">Bline_iso_100314</strain>
        <strain evidence="15 17">DMI_063113</strain>
    </source>
</reference>
<proteinExistence type="inferred from homology"/>
<comment type="caution">
    <text evidence="14">The sequence shown here is derived from an EMBL/GenBank/DDBJ whole genome shotgun (WGS) entry which is preliminary data.</text>
</comment>
<evidence type="ECO:0000256" key="11">
    <source>
        <dbReference type="PIRSR" id="PIRSR601384-1"/>
    </source>
</evidence>
<evidence type="ECO:0000256" key="2">
    <source>
        <dbReference type="ARBA" id="ARBA00010279"/>
    </source>
</evidence>
<gene>
    <name evidence="14" type="ORF">BLS_003648</name>
    <name evidence="15" type="ORF">EG327_003112</name>
</gene>
<comment type="catalytic activity">
    <reaction evidence="1 13">
        <text>Preferential cleavage of bonds with hydrophobic residues in P1'. Also 3-Asn-|-Gln-4 and 8-Gly-|-Ser-9 bonds in insulin B chain.</text>
        <dbReference type="EC" id="3.4.24.39"/>
    </reaction>
</comment>
<evidence type="ECO:0000256" key="12">
    <source>
        <dbReference type="PIRSR" id="PIRSR601384-2"/>
    </source>
</evidence>
<evidence type="ECO:0000313" key="16">
    <source>
        <dbReference type="Proteomes" id="UP000433883"/>
    </source>
</evidence>
<evidence type="ECO:0000313" key="14">
    <source>
        <dbReference type="EMBL" id="KAE9973309.1"/>
    </source>
</evidence>
<keyword evidence="4 13" id="KW-0165">Cleavage on pair of basic residues</keyword>
<dbReference type="PANTHER" id="PTHR37016">
    <property type="match status" value="1"/>
</dbReference>
<dbReference type="InterPro" id="IPR001384">
    <property type="entry name" value="Peptidase_M35"/>
</dbReference>
<keyword evidence="10" id="KW-0865">Zymogen</keyword>
<evidence type="ECO:0000256" key="7">
    <source>
        <dbReference type="ARBA" id="ARBA00022801"/>
    </source>
</evidence>
<keyword evidence="3 13" id="KW-0645">Protease</keyword>
<comment type="subcellular location">
    <subcellularLocation>
        <location evidence="13">Secreted</location>
    </subcellularLocation>
</comment>
<dbReference type="InterPro" id="IPR050414">
    <property type="entry name" value="Fungal_M35_metalloproteases"/>
</dbReference>
<evidence type="ECO:0000256" key="8">
    <source>
        <dbReference type="ARBA" id="ARBA00022833"/>
    </source>
</evidence>
<keyword evidence="8 12" id="KW-0862">Zinc</keyword>